<reference evidence="11 12" key="1">
    <citation type="submission" date="2021-03" db="EMBL/GenBank/DDBJ databases">
        <title>Aliifodinibius sp. nov., a new bacterium isolated from saline soil.</title>
        <authorList>
            <person name="Galisteo C."/>
            <person name="De La Haba R."/>
            <person name="Sanchez-Porro C."/>
            <person name="Ventosa A."/>
        </authorList>
    </citation>
    <scope>NUCLEOTIDE SEQUENCE [LARGE SCALE GENOMIC DNA]</scope>
    <source>
        <strain evidence="11 12">1BSP15-2V2</strain>
    </source>
</reference>
<dbReference type="PANTHER" id="PTHR21342:SF1">
    <property type="entry name" value="PHOSPHOPANTETHEINE ADENYLYLTRANSFERASE"/>
    <property type="match status" value="1"/>
</dbReference>
<evidence type="ECO:0000256" key="1">
    <source>
        <dbReference type="ARBA" id="ARBA00022490"/>
    </source>
</evidence>
<evidence type="ECO:0000256" key="6">
    <source>
        <dbReference type="ARBA" id="ARBA00022842"/>
    </source>
</evidence>
<dbReference type="InterPro" id="IPR001980">
    <property type="entry name" value="PPAT"/>
</dbReference>
<evidence type="ECO:0000256" key="8">
    <source>
        <dbReference type="ARBA" id="ARBA00029346"/>
    </source>
</evidence>
<protein>
    <recommendedName>
        <fullName evidence="9">Phosphopantetheine adenylyltransferase</fullName>
        <ecNumber evidence="9">2.7.7.3</ecNumber>
    </recommendedName>
    <alternativeName>
        <fullName evidence="9">Dephospho-CoA pyrophosphorylase</fullName>
    </alternativeName>
    <alternativeName>
        <fullName evidence="9">Pantetheine-phosphate adenylyltransferase</fullName>
        <shortName evidence="9">PPAT</shortName>
    </alternativeName>
</protein>
<keyword evidence="4 9" id="KW-0547">Nucleotide-binding</keyword>
<dbReference type="PANTHER" id="PTHR21342">
    <property type="entry name" value="PHOSPHOPANTETHEINE ADENYLYLTRANSFERASE"/>
    <property type="match status" value="1"/>
</dbReference>
<keyword evidence="12" id="KW-1185">Reference proteome</keyword>
<feature type="binding site" evidence="9">
    <location>
        <position position="77"/>
    </location>
    <ligand>
        <name>substrate</name>
    </ligand>
</feature>
<evidence type="ECO:0000313" key="12">
    <source>
        <dbReference type="Proteomes" id="UP001207918"/>
    </source>
</evidence>
<dbReference type="NCBIfam" id="TIGR01510">
    <property type="entry name" value="coaD_prev_kdtB"/>
    <property type="match status" value="1"/>
</dbReference>
<evidence type="ECO:0000256" key="2">
    <source>
        <dbReference type="ARBA" id="ARBA00022679"/>
    </source>
</evidence>
<evidence type="ECO:0000256" key="7">
    <source>
        <dbReference type="ARBA" id="ARBA00022993"/>
    </source>
</evidence>
<comment type="function">
    <text evidence="9">Reversibly transfers an adenylyl group from ATP to 4'-phosphopantetheine, yielding dephospho-CoA (dPCoA) and pyrophosphate.</text>
</comment>
<gene>
    <name evidence="9 11" type="primary">coaD</name>
    <name evidence="11" type="ORF">J6I44_17870</name>
</gene>
<keyword evidence="6 9" id="KW-0460">Magnesium</keyword>
<dbReference type="EC" id="2.7.7.3" evidence="9"/>
<accession>A0ABT3PS85</accession>
<comment type="subunit">
    <text evidence="9">Homohexamer.</text>
</comment>
<name>A0ABT3PS85_9BACT</name>
<organism evidence="11 12">
    <name type="scientific">Fodinibius salsisoli</name>
    <dbReference type="NCBI Taxonomy" id="2820877"/>
    <lineage>
        <taxon>Bacteria</taxon>
        <taxon>Pseudomonadati</taxon>
        <taxon>Balneolota</taxon>
        <taxon>Balneolia</taxon>
        <taxon>Balneolales</taxon>
        <taxon>Balneolaceae</taxon>
        <taxon>Fodinibius</taxon>
    </lineage>
</organism>
<dbReference type="EMBL" id="JAGGJA010000016">
    <property type="protein sequence ID" value="MCW9708732.1"/>
    <property type="molecule type" value="Genomic_DNA"/>
</dbReference>
<keyword evidence="2 9" id="KW-0808">Transferase</keyword>
<dbReference type="GO" id="GO:0004595">
    <property type="term" value="F:pantetheine-phosphate adenylyltransferase activity"/>
    <property type="evidence" value="ECO:0007669"/>
    <property type="project" value="UniProtKB-EC"/>
</dbReference>
<keyword evidence="3 9" id="KW-0548">Nucleotidyltransferase</keyword>
<evidence type="ECO:0000256" key="3">
    <source>
        <dbReference type="ARBA" id="ARBA00022695"/>
    </source>
</evidence>
<dbReference type="Pfam" id="PF01467">
    <property type="entry name" value="CTP_transf_like"/>
    <property type="match status" value="1"/>
</dbReference>
<dbReference type="Proteomes" id="UP001207918">
    <property type="component" value="Unassembled WGS sequence"/>
</dbReference>
<feature type="binding site" evidence="9">
    <location>
        <begin position="10"/>
        <end position="11"/>
    </location>
    <ligand>
        <name>ATP</name>
        <dbReference type="ChEBI" id="CHEBI:30616"/>
    </ligand>
</feature>
<feature type="binding site" evidence="9">
    <location>
        <position position="18"/>
    </location>
    <ligand>
        <name>ATP</name>
        <dbReference type="ChEBI" id="CHEBI:30616"/>
    </ligand>
</feature>
<comment type="subcellular location">
    <subcellularLocation>
        <location evidence="9">Cytoplasm</location>
    </subcellularLocation>
</comment>
<feature type="binding site" evidence="9">
    <location>
        <position position="42"/>
    </location>
    <ligand>
        <name>substrate</name>
    </ligand>
</feature>
<dbReference type="Gene3D" id="3.40.50.620">
    <property type="entry name" value="HUPs"/>
    <property type="match status" value="1"/>
</dbReference>
<sequence length="170" mass="19299">MKTLALYPGSFDPITYGHLDILERATDLFDTVIVTIAVNKNKETVFTGDEREALIRTCVEGKEWAERVEIQQFTGLLVDFAKEKNAQTLVRGVRQISDFEYEFRMALTNRRLAPEVDTVFLMPNEQLTFISASLVKEVGYWGGDLSSFVPEHVAEALTAKFEEQREAEEG</sequence>
<evidence type="ECO:0000256" key="4">
    <source>
        <dbReference type="ARBA" id="ARBA00022741"/>
    </source>
</evidence>
<keyword evidence="7 9" id="KW-0173">Coenzyme A biosynthesis</keyword>
<comment type="pathway">
    <text evidence="9">Cofactor biosynthesis; coenzyme A biosynthesis; CoA from (R)-pantothenate: step 4/5.</text>
</comment>
<comment type="catalytic activity">
    <reaction evidence="8 9">
        <text>(R)-4'-phosphopantetheine + ATP + H(+) = 3'-dephospho-CoA + diphosphate</text>
        <dbReference type="Rhea" id="RHEA:19801"/>
        <dbReference type="ChEBI" id="CHEBI:15378"/>
        <dbReference type="ChEBI" id="CHEBI:30616"/>
        <dbReference type="ChEBI" id="CHEBI:33019"/>
        <dbReference type="ChEBI" id="CHEBI:57328"/>
        <dbReference type="ChEBI" id="CHEBI:61723"/>
        <dbReference type="EC" id="2.7.7.3"/>
    </reaction>
</comment>
<dbReference type="RefSeq" id="WP_265767539.1">
    <property type="nucleotide sequence ID" value="NZ_JAGGJA010000016.1"/>
</dbReference>
<comment type="caution">
    <text evidence="11">The sequence shown here is derived from an EMBL/GenBank/DDBJ whole genome shotgun (WGS) entry which is preliminary data.</text>
</comment>
<proteinExistence type="inferred from homology"/>
<feature type="domain" description="Cytidyltransferase-like" evidence="10">
    <location>
        <begin position="6"/>
        <end position="137"/>
    </location>
</feature>
<feature type="binding site" evidence="9">
    <location>
        <position position="10"/>
    </location>
    <ligand>
        <name>substrate</name>
    </ligand>
</feature>
<feature type="binding site" evidence="9">
    <location>
        <position position="102"/>
    </location>
    <ligand>
        <name>ATP</name>
        <dbReference type="ChEBI" id="CHEBI:30616"/>
    </ligand>
</feature>
<dbReference type="PRINTS" id="PR01020">
    <property type="entry name" value="LPSBIOSNTHSS"/>
</dbReference>
<dbReference type="NCBIfam" id="TIGR00125">
    <property type="entry name" value="cyt_tran_rel"/>
    <property type="match status" value="1"/>
</dbReference>
<dbReference type="InterPro" id="IPR014729">
    <property type="entry name" value="Rossmann-like_a/b/a_fold"/>
</dbReference>
<dbReference type="CDD" id="cd02163">
    <property type="entry name" value="PPAT"/>
    <property type="match status" value="1"/>
</dbReference>
<keyword evidence="1 9" id="KW-0963">Cytoplasm</keyword>
<feature type="site" description="Transition state stabilizer" evidence="9">
    <location>
        <position position="18"/>
    </location>
</feature>
<evidence type="ECO:0000256" key="5">
    <source>
        <dbReference type="ARBA" id="ARBA00022840"/>
    </source>
</evidence>
<feature type="binding site" evidence="9">
    <location>
        <position position="91"/>
    </location>
    <ligand>
        <name>substrate</name>
    </ligand>
</feature>
<feature type="binding site" evidence="9">
    <location>
        <begin position="127"/>
        <end position="133"/>
    </location>
    <ligand>
        <name>ATP</name>
        <dbReference type="ChEBI" id="CHEBI:30616"/>
    </ligand>
</feature>
<dbReference type="SUPFAM" id="SSF52374">
    <property type="entry name" value="Nucleotidylyl transferase"/>
    <property type="match status" value="1"/>
</dbReference>
<keyword evidence="5 9" id="KW-0067">ATP-binding</keyword>
<feature type="binding site" evidence="9">
    <location>
        <begin position="92"/>
        <end position="94"/>
    </location>
    <ligand>
        <name>ATP</name>
        <dbReference type="ChEBI" id="CHEBI:30616"/>
    </ligand>
</feature>
<dbReference type="HAMAP" id="MF_00151">
    <property type="entry name" value="PPAT_bact"/>
    <property type="match status" value="1"/>
</dbReference>
<dbReference type="InterPro" id="IPR004821">
    <property type="entry name" value="Cyt_trans-like"/>
</dbReference>
<comment type="similarity">
    <text evidence="9">Belongs to the bacterial CoaD family.</text>
</comment>
<evidence type="ECO:0000256" key="9">
    <source>
        <dbReference type="HAMAP-Rule" id="MF_00151"/>
    </source>
</evidence>
<comment type="cofactor">
    <cofactor evidence="9">
        <name>Mg(2+)</name>
        <dbReference type="ChEBI" id="CHEBI:18420"/>
    </cofactor>
</comment>
<evidence type="ECO:0000259" key="10">
    <source>
        <dbReference type="Pfam" id="PF01467"/>
    </source>
</evidence>
<evidence type="ECO:0000313" key="11">
    <source>
        <dbReference type="EMBL" id="MCW9708732.1"/>
    </source>
</evidence>